<dbReference type="PANTHER" id="PTHR46586:SF4">
    <property type="match status" value="1"/>
</dbReference>
<dbReference type="OrthoDB" id="76773at2759"/>
<dbReference type="EMBL" id="LODT01000004">
    <property type="protein sequence ID" value="KYR02276.1"/>
    <property type="molecule type" value="Genomic_DNA"/>
</dbReference>
<sequence length="383" mass="44555">MSIDDTDLFLLIFRNQYLWKIISFYLKSRNCVSLRANRIQWKSYQEYQSVDKMLISNHIQLLIDKIKYHPTELQFKPNINVKKLFRLQAKLIHRKKQLLSPPPLDLSCSSFYMCQIDGDNDGESYGNVQNIEEEETKESLEKQREIELNEIKEKEDHIMFCFLYIFYRFQETIESSCFIIDLAVESRCLDIVKMLHYTDIKMNKTINGVKYATNLAMDLSSRFGDMDILQFLHQNRKEGASTNAMDLAASHGHLEVIEFLHNNRSEGATISAIETSAINNHLSVVEFLCKNRKDGFRPFIIAQCQSKGLVKIVEVLKHYDQSQKSQQSPMSNMFSSLISNLYQSGSNSNSSLLSFSPDNSFCSTFEDLKKTKKKSNWISWNWS</sequence>
<keyword evidence="3" id="KW-1185">Reference proteome</keyword>
<keyword evidence="1" id="KW-0175">Coiled coil</keyword>
<accession>A0A152A7T2</accession>
<dbReference type="Gene3D" id="1.25.40.20">
    <property type="entry name" value="Ankyrin repeat-containing domain"/>
    <property type="match status" value="1"/>
</dbReference>
<evidence type="ECO:0000313" key="3">
    <source>
        <dbReference type="Proteomes" id="UP000076078"/>
    </source>
</evidence>
<evidence type="ECO:0000256" key="1">
    <source>
        <dbReference type="SAM" id="Coils"/>
    </source>
</evidence>
<dbReference type="SUPFAM" id="SSF48403">
    <property type="entry name" value="Ankyrin repeat"/>
    <property type="match status" value="1"/>
</dbReference>
<dbReference type="AlphaFoldDB" id="A0A152A7T2"/>
<proteinExistence type="predicted"/>
<dbReference type="InterPro" id="IPR036770">
    <property type="entry name" value="Ankyrin_rpt-contain_sf"/>
</dbReference>
<dbReference type="InterPro" id="IPR002110">
    <property type="entry name" value="Ankyrin_rpt"/>
</dbReference>
<dbReference type="STRING" id="361077.A0A152A7T2"/>
<dbReference type="PANTHER" id="PTHR46586">
    <property type="entry name" value="ANKYRIN REPEAT-CONTAINING PROTEIN"/>
    <property type="match status" value="1"/>
</dbReference>
<dbReference type="Proteomes" id="UP000076078">
    <property type="component" value="Unassembled WGS sequence"/>
</dbReference>
<dbReference type="InterPro" id="IPR052050">
    <property type="entry name" value="SecEffector_AnkRepeat"/>
</dbReference>
<dbReference type="Pfam" id="PF13637">
    <property type="entry name" value="Ank_4"/>
    <property type="match status" value="1"/>
</dbReference>
<protein>
    <recommendedName>
        <fullName evidence="4">Ankyrin repeat-containing protein</fullName>
    </recommendedName>
</protein>
<gene>
    <name evidence="2" type="ORF">DLAC_01108</name>
</gene>
<organism evidence="2 3">
    <name type="scientific">Tieghemostelium lacteum</name>
    <name type="common">Slime mold</name>
    <name type="synonym">Dictyostelium lacteum</name>
    <dbReference type="NCBI Taxonomy" id="361077"/>
    <lineage>
        <taxon>Eukaryota</taxon>
        <taxon>Amoebozoa</taxon>
        <taxon>Evosea</taxon>
        <taxon>Eumycetozoa</taxon>
        <taxon>Dictyostelia</taxon>
        <taxon>Dictyosteliales</taxon>
        <taxon>Raperosteliaceae</taxon>
        <taxon>Tieghemostelium</taxon>
    </lineage>
</organism>
<name>A0A152A7T2_TIELA</name>
<feature type="coiled-coil region" evidence="1">
    <location>
        <begin position="130"/>
        <end position="157"/>
    </location>
</feature>
<evidence type="ECO:0008006" key="4">
    <source>
        <dbReference type="Google" id="ProtNLM"/>
    </source>
</evidence>
<evidence type="ECO:0000313" key="2">
    <source>
        <dbReference type="EMBL" id="KYR02276.1"/>
    </source>
</evidence>
<comment type="caution">
    <text evidence="2">The sequence shown here is derived from an EMBL/GenBank/DDBJ whole genome shotgun (WGS) entry which is preliminary data.</text>
</comment>
<reference evidence="2 3" key="1">
    <citation type="submission" date="2015-12" db="EMBL/GenBank/DDBJ databases">
        <title>Dictyostelia acquired genes for synthesis and detection of signals that induce cell-type specialization by lateral gene transfer from prokaryotes.</title>
        <authorList>
            <person name="Gloeckner G."/>
            <person name="Schaap P."/>
        </authorList>
    </citation>
    <scope>NUCLEOTIDE SEQUENCE [LARGE SCALE GENOMIC DNA]</scope>
    <source>
        <strain evidence="2 3">TK</strain>
    </source>
</reference>
<dbReference type="InParanoid" id="A0A152A7T2"/>